<dbReference type="Gene3D" id="3.90.180.10">
    <property type="entry name" value="Medium-chain alcohol dehydrogenases, catalytic domain"/>
    <property type="match status" value="1"/>
</dbReference>
<dbReference type="GO" id="GO:0016491">
    <property type="term" value="F:oxidoreductase activity"/>
    <property type="evidence" value="ECO:0007669"/>
    <property type="project" value="InterPro"/>
</dbReference>
<dbReference type="InterPro" id="IPR013154">
    <property type="entry name" value="ADH-like_N"/>
</dbReference>
<evidence type="ECO:0000313" key="3">
    <source>
        <dbReference type="EMBL" id="KAB2815545.1"/>
    </source>
</evidence>
<dbReference type="SUPFAM" id="SSF51735">
    <property type="entry name" value="NAD(P)-binding Rossmann-fold domains"/>
    <property type="match status" value="1"/>
</dbReference>
<dbReference type="Pfam" id="PF13602">
    <property type="entry name" value="ADH_zinc_N_2"/>
    <property type="match status" value="1"/>
</dbReference>
<dbReference type="OrthoDB" id="9787435at2"/>
<accession>A0A6L3ZCH4</accession>
<evidence type="ECO:0000313" key="4">
    <source>
        <dbReference type="Proteomes" id="UP000484164"/>
    </source>
</evidence>
<dbReference type="Proteomes" id="UP000484164">
    <property type="component" value="Unassembled WGS sequence"/>
</dbReference>
<dbReference type="SUPFAM" id="SSF50129">
    <property type="entry name" value="GroES-like"/>
    <property type="match status" value="1"/>
</dbReference>
<dbReference type="PANTHER" id="PTHR11695">
    <property type="entry name" value="ALCOHOL DEHYDROGENASE RELATED"/>
    <property type="match status" value="1"/>
</dbReference>
<dbReference type="InterPro" id="IPR050700">
    <property type="entry name" value="YIM1/Zinc_Alcohol_DH_Fams"/>
</dbReference>
<feature type="domain" description="Enoyl reductase (ER)" evidence="2">
    <location>
        <begin position="10"/>
        <end position="317"/>
    </location>
</feature>
<dbReference type="CDD" id="cd08267">
    <property type="entry name" value="MDR1"/>
    <property type="match status" value="1"/>
</dbReference>
<name>A0A6L3ZCH4_9FLAO</name>
<dbReference type="Pfam" id="PF08240">
    <property type="entry name" value="ADH_N"/>
    <property type="match status" value="1"/>
</dbReference>
<proteinExistence type="predicted"/>
<keyword evidence="1" id="KW-1133">Transmembrane helix</keyword>
<dbReference type="InterPro" id="IPR036291">
    <property type="entry name" value="NAD(P)-bd_dom_sf"/>
</dbReference>
<dbReference type="Gene3D" id="3.40.50.720">
    <property type="entry name" value="NAD(P)-binding Rossmann-like Domain"/>
    <property type="match status" value="1"/>
</dbReference>
<reference evidence="3 4" key="1">
    <citation type="submission" date="2019-10" db="EMBL/GenBank/DDBJ databases">
        <title>Genome sequence of Phaeocystidibacter marisrubri JCM30614 (type strain).</title>
        <authorList>
            <person name="Bowman J.P."/>
        </authorList>
    </citation>
    <scope>NUCLEOTIDE SEQUENCE [LARGE SCALE GENOMIC DNA]</scope>
    <source>
        <strain evidence="3 4">JCM 30614</strain>
    </source>
</reference>
<organism evidence="3 4">
    <name type="scientific">Phaeocystidibacter marisrubri</name>
    <dbReference type="NCBI Taxonomy" id="1577780"/>
    <lineage>
        <taxon>Bacteria</taxon>
        <taxon>Pseudomonadati</taxon>
        <taxon>Bacteroidota</taxon>
        <taxon>Flavobacteriia</taxon>
        <taxon>Flavobacteriales</taxon>
        <taxon>Phaeocystidibacteraceae</taxon>
        <taxon>Phaeocystidibacter</taxon>
    </lineage>
</organism>
<keyword evidence="4" id="KW-1185">Reference proteome</keyword>
<dbReference type="RefSeq" id="WP_151692975.1">
    <property type="nucleotide sequence ID" value="NZ_BMGX01000001.1"/>
</dbReference>
<dbReference type="InterPro" id="IPR011032">
    <property type="entry name" value="GroES-like_sf"/>
</dbReference>
<dbReference type="AlphaFoldDB" id="A0A6L3ZCH4"/>
<dbReference type="InterPro" id="IPR020843">
    <property type="entry name" value="ER"/>
</dbReference>
<comment type="caution">
    <text evidence="3">The sequence shown here is derived from an EMBL/GenBank/DDBJ whole genome shotgun (WGS) entry which is preliminary data.</text>
</comment>
<gene>
    <name evidence="3" type="ORF">F8C82_07525</name>
</gene>
<sequence>MRAFVNDTYSAVPKLQMSVNYPEPKLGEGHVRIAVRSTSLNAADLIMMSGKPLAVRTMSGLFGPKHKVLGADVAGVVVAMGPNVHHLKIGDAVFGDLSADGFGGLAEYVSAPAYRFIPVPRGLSFEEAASLPMAGVTALKALRDKANVKRGDRVLIIGASGGVGSLAVQLATAMGAEVWAVCSSKKRDSVQNLGAMKVIDYKAEDYTKSKVKYDAVIDMAAKVSWKQIKNILAPSGVYVPVAVSLSATFASLLGGSAKRNQIRPLLSSPSAADLYEISKYVESLQLRPVIHQTYPLERVNEAIRSLQKGEAFGKIVIAM</sequence>
<keyword evidence="1" id="KW-0472">Membrane</keyword>
<dbReference type="PANTHER" id="PTHR11695:SF648">
    <property type="entry name" value="ZINC-BINDING OXIDOREDUCTASE"/>
    <property type="match status" value="1"/>
</dbReference>
<dbReference type="EMBL" id="WBVQ01000002">
    <property type="protein sequence ID" value="KAB2815545.1"/>
    <property type="molecule type" value="Genomic_DNA"/>
</dbReference>
<evidence type="ECO:0000259" key="2">
    <source>
        <dbReference type="SMART" id="SM00829"/>
    </source>
</evidence>
<feature type="transmembrane region" description="Helical" evidence="1">
    <location>
        <begin position="237"/>
        <end position="257"/>
    </location>
</feature>
<protein>
    <submittedName>
        <fullName evidence="3">NAD(P)-dependent alcohol dehydrogenase</fullName>
    </submittedName>
</protein>
<dbReference type="SMART" id="SM00829">
    <property type="entry name" value="PKS_ER"/>
    <property type="match status" value="1"/>
</dbReference>
<keyword evidence="1" id="KW-0812">Transmembrane</keyword>
<evidence type="ECO:0000256" key="1">
    <source>
        <dbReference type="SAM" id="Phobius"/>
    </source>
</evidence>